<organism evidence="3 4">
    <name type="scientific">Blastococcus brunescens</name>
    <dbReference type="NCBI Taxonomy" id="1564165"/>
    <lineage>
        <taxon>Bacteria</taxon>
        <taxon>Bacillati</taxon>
        <taxon>Actinomycetota</taxon>
        <taxon>Actinomycetes</taxon>
        <taxon>Geodermatophilales</taxon>
        <taxon>Geodermatophilaceae</taxon>
        <taxon>Blastococcus</taxon>
    </lineage>
</organism>
<dbReference type="InterPro" id="IPR042099">
    <property type="entry name" value="ANL_N_sf"/>
</dbReference>
<feature type="domain" description="AMP-dependent synthetase/ligase" evidence="2">
    <location>
        <begin position="1"/>
        <end position="179"/>
    </location>
</feature>
<dbReference type="RefSeq" id="WP_324274207.1">
    <property type="nucleotide sequence ID" value="NZ_CP141261.1"/>
</dbReference>
<dbReference type="Gene3D" id="3.40.50.12780">
    <property type="entry name" value="N-terminal domain of ligase-like"/>
    <property type="match status" value="1"/>
</dbReference>
<name>A0ABZ1AZJ4_9ACTN</name>
<proteinExistence type="predicted"/>
<evidence type="ECO:0000313" key="4">
    <source>
        <dbReference type="Proteomes" id="UP001324287"/>
    </source>
</evidence>
<keyword evidence="4" id="KW-1185">Reference proteome</keyword>
<accession>A0ABZ1AZJ4</accession>
<dbReference type="SUPFAM" id="SSF56801">
    <property type="entry name" value="Acetyl-CoA synthetase-like"/>
    <property type="match status" value="1"/>
</dbReference>
<dbReference type="InterPro" id="IPR000873">
    <property type="entry name" value="AMP-dep_synth/lig_dom"/>
</dbReference>
<dbReference type="Proteomes" id="UP001324287">
    <property type="component" value="Chromosome"/>
</dbReference>
<sequence>MLTGGTTGAPKGVVWDHAGVCGVVSSAYRRAGVPVPADRAEVVAAAEVAVRGGSAPVMLPASPLMHGTGFFFSIGNLLRGGCVVTLPQRSLDPEALWTAVQEHRVVELGIVGDAFAVPLLAELDRAAADGSPYDLSTLRRVVSSGVRWSTENKRRLLRAGRFTVQDTIASTEGGPYGVALGGRTRTSCRRSSHCRRTPGCWRRTGRTWSRGRGRSASWPAPAPCRSVT</sequence>
<evidence type="ECO:0000313" key="3">
    <source>
        <dbReference type="EMBL" id="WRL62858.1"/>
    </source>
</evidence>
<feature type="region of interest" description="Disordered" evidence="1">
    <location>
        <begin position="208"/>
        <end position="228"/>
    </location>
</feature>
<evidence type="ECO:0000256" key="1">
    <source>
        <dbReference type="SAM" id="MobiDB-lite"/>
    </source>
</evidence>
<reference evidence="3 4" key="1">
    <citation type="submission" date="2023-12" db="EMBL/GenBank/DDBJ databases">
        <title>Blastococcus brunescens sp. nov., an actonobacterium isolated from sandstone collected in sahara desert.</title>
        <authorList>
            <person name="Gtari M."/>
            <person name="Ghodhbane F."/>
        </authorList>
    </citation>
    <scope>NUCLEOTIDE SEQUENCE [LARGE SCALE GENOMIC DNA]</scope>
    <source>
        <strain evidence="3 4">BMG 8361</strain>
    </source>
</reference>
<gene>
    <name evidence="3" type="ORF">U6N30_23680</name>
</gene>
<dbReference type="PANTHER" id="PTHR24096">
    <property type="entry name" value="LONG-CHAIN-FATTY-ACID--COA LIGASE"/>
    <property type="match status" value="1"/>
</dbReference>
<dbReference type="Pfam" id="PF00501">
    <property type="entry name" value="AMP-binding"/>
    <property type="match status" value="1"/>
</dbReference>
<evidence type="ECO:0000259" key="2">
    <source>
        <dbReference type="Pfam" id="PF00501"/>
    </source>
</evidence>
<dbReference type="EMBL" id="CP141261">
    <property type="protein sequence ID" value="WRL62858.1"/>
    <property type="molecule type" value="Genomic_DNA"/>
</dbReference>
<protein>
    <submittedName>
        <fullName evidence="3">AMP-binding protein</fullName>
    </submittedName>
</protein>